<evidence type="ECO:0000313" key="2">
    <source>
        <dbReference type="Proteomes" id="UP000299102"/>
    </source>
</evidence>
<name>A0A4C1VDC0_EUMVA</name>
<comment type="caution">
    <text evidence="1">The sequence shown here is derived from an EMBL/GenBank/DDBJ whole genome shotgun (WGS) entry which is preliminary data.</text>
</comment>
<dbReference type="EMBL" id="BGZK01000306">
    <property type="protein sequence ID" value="GBP35615.1"/>
    <property type="molecule type" value="Genomic_DNA"/>
</dbReference>
<dbReference type="Proteomes" id="UP000299102">
    <property type="component" value="Unassembled WGS sequence"/>
</dbReference>
<gene>
    <name evidence="1" type="ORF">EVAR_33817_1</name>
</gene>
<accession>A0A4C1VDC0</accession>
<organism evidence="1 2">
    <name type="scientific">Eumeta variegata</name>
    <name type="common">Bagworm moth</name>
    <name type="synonym">Eumeta japonica</name>
    <dbReference type="NCBI Taxonomy" id="151549"/>
    <lineage>
        <taxon>Eukaryota</taxon>
        <taxon>Metazoa</taxon>
        <taxon>Ecdysozoa</taxon>
        <taxon>Arthropoda</taxon>
        <taxon>Hexapoda</taxon>
        <taxon>Insecta</taxon>
        <taxon>Pterygota</taxon>
        <taxon>Neoptera</taxon>
        <taxon>Endopterygota</taxon>
        <taxon>Lepidoptera</taxon>
        <taxon>Glossata</taxon>
        <taxon>Ditrysia</taxon>
        <taxon>Tineoidea</taxon>
        <taxon>Psychidae</taxon>
        <taxon>Oiketicinae</taxon>
        <taxon>Eumeta</taxon>
    </lineage>
</organism>
<dbReference type="AlphaFoldDB" id="A0A4C1VDC0"/>
<keyword evidence="2" id="KW-1185">Reference proteome</keyword>
<sequence length="138" mass="15605">MRVSSSFQLSAIQRGGLQVRSPQSIIQTVRELGSLVGRSTLDVNKYCMWCDSEGLRMKRFDIALSSIYVYLPDGSAGLTPRAALDARKREKLKALNEFPLRHFQFRAQALRTPPAPRSIRVSPFNYMATVQSVFRIVI</sequence>
<proteinExistence type="predicted"/>
<evidence type="ECO:0000313" key="1">
    <source>
        <dbReference type="EMBL" id="GBP35615.1"/>
    </source>
</evidence>
<protein>
    <submittedName>
        <fullName evidence="1">Uncharacterized protein</fullName>
    </submittedName>
</protein>
<reference evidence="1 2" key="1">
    <citation type="journal article" date="2019" name="Commun. Biol.">
        <title>The bagworm genome reveals a unique fibroin gene that provides high tensile strength.</title>
        <authorList>
            <person name="Kono N."/>
            <person name="Nakamura H."/>
            <person name="Ohtoshi R."/>
            <person name="Tomita M."/>
            <person name="Numata K."/>
            <person name="Arakawa K."/>
        </authorList>
    </citation>
    <scope>NUCLEOTIDE SEQUENCE [LARGE SCALE GENOMIC DNA]</scope>
</reference>